<keyword evidence="2" id="KW-1185">Reference proteome</keyword>
<evidence type="ECO:0000313" key="1">
    <source>
        <dbReference type="EMBL" id="QDV85284.1"/>
    </source>
</evidence>
<dbReference type="EMBL" id="CP036432">
    <property type="protein sequence ID" value="QDV85284.1"/>
    <property type="molecule type" value="Genomic_DNA"/>
</dbReference>
<protein>
    <submittedName>
        <fullName evidence="1">Uncharacterized protein</fullName>
    </submittedName>
</protein>
<proteinExistence type="predicted"/>
<reference evidence="1 2" key="1">
    <citation type="submission" date="2019-02" db="EMBL/GenBank/DDBJ databases">
        <title>Deep-cultivation of Planctomycetes and their phenomic and genomic characterization uncovers novel biology.</title>
        <authorList>
            <person name="Wiegand S."/>
            <person name="Jogler M."/>
            <person name="Boedeker C."/>
            <person name="Pinto D."/>
            <person name="Vollmers J."/>
            <person name="Rivas-Marin E."/>
            <person name="Kohn T."/>
            <person name="Peeters S.H."/>
            <person name="Heuer A."/>
            <person name="Rast P."/>
            <person name="Oberbeckmann S."/>
            <person name="Bunk B."/>
            <person name="Jeske O."/>
            <person name="Meyerdierks A."/>
            <person name="Storesund J.E."/>
            <person name="Kallscheuer N."/>
            <person name="Luecker S."/>
            <person name="Lage O.M."/>
            <person name="Pohl T."/>
            <person name="Merkel B.J."/>
            <person name="Hornburger P."/>
            <person name="Mueller R.-W."/>
            <person name="Bruemmer F."/>
            <person name="Labrenz M."/>
            <person name="Spormann A.M."/>
            <person name="Op den Camp H."/>
            <person name="Overmann J."/>
            <person name="Amann R."/>
            <person name="Jetten M.S.M."/>
            <person name="Mascher T."/>
            <person name="Medema M.H."/>
            <person name="Devos D.P."/>
            <person name="Kaster A.-K."/>
            <person name="Ovreas L."/>
            <person name="Rohde M."/>
            <person name="Galperin M.Y."/>
            <person name="Jogler C."/>
        </authorList>
    </citation>
    <scope>NUCLEOTIDE SEQUENCE [LARGE SCALE GENOMIC DNA]</scope>
    <source>
        <strain evidence="1 2">TBK1r</strain>
    </source>
</reference>
<organism evidence="1 2">
    <name type="scientific">Stieleria magnilauensis</name>
    <dbReference type="NCBI Taxonomy" id="2527963"/>
    <lineage>
        <taxon>Bacteria</taxon>
        <taxon>Pseudomonadati</taxon>
        <taxon>Planctomycetota</taxon>
        <taxon>Planctomycetia</taxon>
        <taxon>Pirellulales</taxon>
        <taxon>Pirellulaceae</taxon>
        <taxon>Stieleria</taxon>
    </lineage>
</organism>
<gene>
    <name evidence="1" type="ORF">TBK1r_42630</name>
</gene>
<name>A0ABX5XZP6_9BACT</name>
<accession>A0ABX5XZP6</accession>
<sequence>MNSKHSIPTAESIMNRHVHDYLTEHFRPDLHRIMNLQIVGGNN</sequence>
<dbReference type="Proteomes" id="UP000318081">
    <property type="component" value="Chromosome"/>
</dbReference>
<evidence type="ECO:0000313" key="2">
    <source>
        <dbReference type="Proteomes" id="UP000318081"/>
    </source>
</evidence>